<gene>
    <name evidence="2" type="ORF">SRABI133_03683</name>
</gene>
<reference evidence="2" key="1">
    <citation type="submission" date="2021-11" db="EMBL/GenBank/DDBJ databases">
        <authorList>
            <person name="Bulgarelli D."/>
        </authorList>
    </citation>
    <scope>NUCLEOTIDE SEQUENCE</scope>
    <source>
        <strain evidence="2">Bi133</strain>
    </source>
</reference>
<proteinExistence type="predicted"/>
<name>A0A9W4PGZ2_9BACI</name>
<dbReference type="RefSeq" id="WP_230303071.1">
    <property type="nucleotide sequence ID" value="NZ_CAKKMG010000063.1"/>
</dbReference>
<protein>
    <submittedName>
        <fullName evidence="2">Uncharacterized protein</fullName>
    </submittedName>
</protein>
<feature type="coiled-coil region" evidence="1">
    <location>
        <begin position="14"/>
        <end position="41"/>
    </location>
</feature>
<dbReference type="Proteomes" id="UP000789326">
    <property type="component" value="Unassembled WGS sequence"/>
</dbReference>
<dbReference type="EMBL" id="CAKKMG010000063">
    <property type="protein sequence ID" value="CAH0271788.1"/>
    <property type="molecule type" value="Genomic_DNA"/>
</dbReference>
<sequence>MKKYKKGQKDDKKHDDFTHILENVKAQLQDQQQKELQIQLQNQLIKQQDQTSNKILHEITKISQPQPLQLKSPFSIIDTLDLDLDKKAQIAMFIANSSSNNKNEDETE</sequence>
<evidence type="ECO:0000256" key="1">
    <source>
        <dbReference type="SAM" id="Coils"/>
    </source>
</evidence>
<keyword evidence="1" id="KW-0175">Coiled coil</keyword>
<accession>A0A9W4PGZ2</accession>
<evidence type="ECO:0000313" key="2">
    <source>
        <dbReference type="EMBL" id="CAH0271788.1"/>
    </source>
</evidence>
<organism evidence="2 3">
    <name type="scientific">Peribacillus simplex</name>
    <dbReference type="NCBI Taxonomy" id="1478"/>
    <lineage>
        <taxon>Bacteria</taxon>
        <taxon>Bacillati</taxon>
        <taxon>Bacillota</taxon>
        <taxon>Bacilli</taxon>
        <taxon>Bacillales</taxon>
        <taxon>Bacillaceae</taxon>
        <taxon>Peribacillus</taxon>
    </lineage>
</organism>
<evidence type="ECO:0000313" key="3">
    <source>
        <dbReference type="Proteomes" id="UP000789326"/>
    </source>
</evidence>
<comment type="caution">
    <text evidence="2">The sequence shown here is derived from an EMBL/GenBank/DDBJ whole genome shotgun (WGS) entry which is preliminary data.</text>
</comment>
<dbReference type="AlphaFoldDB" id="A0A9W4PGZ2"/>